<feature type="region of interest" description="Disordered" evidence="9">
    <location>
        <begin position="13"/>
        <end position="53"/>
    </location>
</feature>
<dbReference type="InterPro" id="IPR039977">
    <property type="entry name" value="Suv4-20/Set9"/>
</dbReference>
<feature type="compositionally biased region" description="Polar residues" evidence="9">
    <location>
        <begin position="13"/>
        <end position="44"/>
    </location>
</feature>
<dbReference type="PANTHER" id="PTHR12977:SF4">
    <property type="entry name" value="HISTONE-LYSINE N-METHYLTRANSFERASE KMT5B"/>
    <property type="match status" value="1"/>
</dbReference>
<proteinExistence type="predicted"/>
<keyword evidence="4" id="KW-0489">Methyltransferase</keyword>
<dbReference type="InterPro" id="IPR041938">
    <property type="entry name" value="Hist-Lys_N-MTase_N"/>
</dbReference>
<evidence type="ECO:0000313" key="11">
    <source>
        <dbReference type="RefSeq" id="XP_038824966.1"/>
    </source>
</evidence>
<keyword evidence="8" id="KW-0539">Nucleus</keyword>
<keyword evidence="6" id="KW-0949">S-adenosyl-L-methionine</keyword>
<evidence type="ECO:0000256" key="9">
    <source>
        <dbReference type="SAM" id="MobiDB-lite"/>
    </source>
</evidence>
<accession>A0A8U0PFM0</accession>
<sequence>MKWLGQSKSMVLNGSRYSTSEQQPVSQSQTRSQQQLHPQRSSLRPGTGSRRCSRRFSAASLEAERRCIPSSGMTAKELCEHDDLTTSLILDPYLGFQTHKMNTRFRPIKGRQEELKEIIERFKKHDNLEKAFRALTSGDWSRHHFLHKSKAQEKLFKQHVFVYLRMFATDSGLMYSPLLSEQNSDIEPDQSIRDQIIRDQIIRDQSIRDQRIRDQSIRDQIIRDQSIRDQSIRDQSIRDQSIRDQSIRDQSIRDQIIRDQSIRDHLSQYNLQHLNHL</sequence>
<reference evidence="11" key="1">
    <citation type="submission" date="2025-08" db="UniProtKB">
        <authorList>
            <consortium name="RefSeq"/>
        </authorList>
    </citation>
    <scope>IDENTIFICATION</scope>
    <source>
        <tissue evidence="11">White muscle</tissue>
    </source>
</reference>
<evidence type="ECO:0000256" key="5">
    <source>
        <dbReference type="ARBA" id="ARBA00022679"/>
    </source>
</evidence>
<dbReference type="GO" id="GO:0005694">
    <property type="term" value="C:chromosome"/>
    <property type="evidence" value="ECO:0007669"/>
    <property type="project" value="UniProtKB-SubCell"/>
</dbReference>
<evidence type="ECO:0000256" key="4">
    <source>
        <dbReference type="ARBA" id="ARBA00022603"/>
    </source>
</evidence>
<dbReference type="GeneID" id="120024752"/>
<protein>
    <submittedName>
        <fullName evidence="11">Histone-lysine N-methyltransferase KMT5B-like</fullName>
    </submittedName>
</protein>
<evidence type="ECO:0000256" key="6">
    <source>
        <dbReference type="ARBA" id="ARBA00022691"/>
    </source>
</evidence>
<keyword evidence="7" id="KW-0156">Chromatin regulator</keyword>
<evidence type="ECO:0000256" key="7">
    <source>
        <dbReference type="ARBA" id="ARBA00022853"/>
    </source>
</evidence>
<evidence type="ECO:0000256" key="2">
    <source>
        <dbReference type="ARBA" id="ARBA00004286"/>
    </source>
</evidence>
<keyword evidence="10" id="KW-1185">Reference proteome</keyword>
<dbReference type="Gene3D" id="1.10.10.1700">
    <property type="entry name" value="Histone-lysine N-methyltransferase"/>
    <property type="match status" value="1"/>
</dbReference>
<evidence type="ECO:0000256" key="1">
    <source>
        <dbReference type="ARBA" id="ARBA00004123"/>
    </source>
</evidence>
<dbReference type="AlphaFoldDB" id="A0A8U0PFM0"/>
<dbReference type="PANTHER" id="PTHR12977">
    <property type="entry name" value="SUPPRESSOR OF VARIEGATION 4-20-RELATED"/>
    <property type="match status" value="1"/>
</dbReference>
<keyword evidence="5" id="KW-0808">Transferase</keyword>
<dbReference type="GO" id="GO:0005634">
    <property type="term" value="C:nucleus"/>
    <property type="evidence" value="ECO:0007669"/>
    <property type="project" value="UniProtKB-SubCell"/>
</dbReference>
<dbReference type="GO" id="GO:0032259">
    <property type="term" value="P:methylation"/>
    <property type="evidence" value="ECO:0007669"/>
    <property type="project" value="UniProtKB-KW"/>
</dbReference>
<gene>
    <name evidence="11" type="primary">LOC120024752</name>
</gene>
<comment type="subcellular location">
    <subcellularLocation>
        <location evidence="2">Chromosome</location>
    </subcellularLocation>
    <subcellularLocation>
        <location evidence="1">Nucleus</location>
    </subcellularLocation>
</comment>
<evidence type="ECO:0000313" key="10">
    <source>
        <dbReference type="Proteomes" id="UP000808372"/>
    </source>
</evidence>
<dbReference type="FunFam" id="1.10.10.1700:FF:000001">
    <property type="entry name" value="Histone-lysine N-methyltransferase"/>
    <property type="match status" value="1"/>
</dbReference>
<dbReference type="GO" id="GO:0042799">
    <property type="term" value="F:histone H4K20 methyltransferase activity"/>
    <property type="evidence" value="ECO:0007669"/>
    <property type="project" value="TreeGrafter"/>
</dbReference>
<dbReference type="KEGG" id="snh:120024752"/>
<evidence type="ECO:0000256" key="3">
    <source>
        <dbReference type="ARBA" id="ARBA00022454"/>
    </source>
</evidence>
<dbReference type="Proteomes" id="UP000808372">
    <property type="component" value="Chromosome 30"/>
</dbReference>
<organism evidence="10 11">
    <name type="scientific">Salvelinus namaycush</name>
    <name type="common">Lake trout</name>
    <name type="synonym">Salmo namaycush</name>
    <dbReference type="NCBI Taxonomy" id="8040"/>
    <lineage>
        <taxon>Eukaryota</taxon>
        <taxon>Metazoa</taxon>
        <taxon>Chordata</taxon>
        <taxon>Craniata</taxon>
        <taxon>Vertebrata</taxon>
        <taxon>Euteleostomi</taxon>
        <taxon>Actinopterygii</taxon>
        <taxon>Neopterygii</taxon>
        <taxon>Teleostei</taxon>
        <taxon>Protacanthopterygii</taxon>
        <taxon>Salmoniformes</taxon>
        <taxon>Salmonidae</taxon>
        <taxon>Salmoninae</taxon>
        <taxon>Salvelinus</taxon>
    </lineage>
</organism>
<name>A0A8U0PFM0_SALNM</name>
<keyword evidence="3" id="KW-0158">Chromosome</keyword>
<dbReference type="RefSeq" id="XP_038824966.1">
    <property type="nucleotide sequence ID" value="XM_038969038.1"/>
</dbReference>
<evidence type="ECO:0000256" key="8">
    <source>
        <dbReference type="ARBA" id="ARBA00023242"/>
    </source>
</evidence>